<accession>A0ABD0Q6U5</accession>
<proteinExistence type="predicted"/>
<evidence type="ECO:0008006" key="4">
    <source>
        <dbReference type="Google" id="ProtNLM"/>
    </source>
</evidence>
<keyword evidence="3" id="KW-1185">Reference proteome</keyword>
<evidence type="ECO:0000256" key="1">
    <source>
        <dbReference type="SAM" id="Coils"/>
    </source>
</evidence>
<dbReference type="Proteomes" id="UP001529510">
    <property type="component" value="Unassembled WGS sequence"/>
</dbReference>
<dbReference type="AlphaFoldDB" id="A0ABD0Q6U5"/>
<protein>
    <recommendedName>
        <fullName evidence="4">Transcriptional regulator</fullName>
    </recommendedName>
</protein>
<comment type="caution">
    <text evidence="2">The sequence shown here is derived from an EMBL/GenBank/DDBJ whole genome shotgun (WGS) entry which is preliminary data.</text>
</comment>
<organism evidence="2 3">
    <name type="scientific">Cirrhinus mrigala</name>
    <name type="common">Mrigala</name>
    <dbReference type="NCBI Taxonomy" id="683832"/>
    <lineage>
        <taxon>Eukaryota</taxon>
        <taxon>Metazoa</taxon>
        <taxon>Chordata</taxon>
        <taxon>Craniata</taxon>
        <taxon>Vertebrata</taxon>
        <taxon>Euteleostomi</taxon>
        <taxon>Actinopterygii</taxon>
        <taxon>Neopterygii</taxon>
        <taxon>Teleostei</taxon>
        <taxon>Ostariophysi</taxon>
        <taxon>Cypriniformes</taxon>
        <taxon>Cyprinidae</taxon>
        <taxon>Labeoninae</taxon>
        <taxon>Labeonini</taxon>
        <taxon>Cirrhinus</taxon>
    </lineage>
</organism>
<feature type="non-terminal residue" evidence="2">
    <location>
        <position position="1"/>
    </location>
</feature>
<evidence type="ECO:0000313" key="3">
    <source>
        <dbReference type="Proteomes" id="UP001529510"/>
    </source>
</evidence>
<reference evidence="2 3" key="1">
    <citation type="submission" date="2024-05" db="EMBL/GenBank/DDBJ databases">
        <title>Genome sequencing and assembly of Indian major carp, Cirrhinus mrigala (Hamilton, 1822).</title>
        <authorList>
            <person name="Mohindra V."/>
            <person name="Chowdhury L.M."/>
            <person name="Lal K."/>
            <person name="Jena J.K."/>
        </authorList>
    </citation>
    <scope>NUCLEOTIDE SEQUENCE [LARGE SCALE GENOMIC DNA]</scope>
    <source>
        <strain evidence="2">CM1030</strain>
        <tissue evidence="2">Blood</tissue>
    </source>
</reference>
<sequence length="65" mass="7469">DKRQLPLQATSNGRTDLLGLSQNPIVQELTDLETQIQLIKKQLQLAMKKKKELEQYQKTKTSTES</sequence>
<evidence type="ECO:0000313" key="2">
    <source>
        <dbReference type="EMBL" id="KAL0181952.1"/>
    </source>
</evidence>
<gene>
    <name evidence="2" type="ORF">M9458_021327</name>
</gene>
<name>A0ABD0Q6U5_CIRMR</name>
<feature type="coiled-coil region" evidence="1">
    <location>
        <begin position="29"/>
        <end position="59"/>
    </location>
</feature>
<keyword evidence="1" id="KW-0175">Coiled coil</keyword>
<dbReference type="EMBL" id="JAMKFB020000010">
    <property type="protein sequence ID" value="KAL0181952.1"/>
    <property type="molecule type" value="Genomic_DNA"/>
</dbReference>